<gene>
    <name evidence="6" type="ORF">A3H02_00570</name>
</gene>
<comment type="caution">
    <text evidence="6">The sequence shown here is derived from an EMBL/GenBank/DDBJ whole genome shotgun (WGS) entry which is preliminary data.</text>
</comment>
<dbReference type="AlphaFoldDB" id="A0A1G2F2X3"/>
<evidence type="ECO:0000256" key="4">
    <source>
        <dbReference type="SAM" id="MobiDB-lite"/>
    </source>
</evidence>
<feature type="region of interest" description="Disordered" evidence="4">
    <location>
        <begin position="771"/>
        <end position="801"/>
    </location>
</feature>
<feature type="transmembrane region" description="Helical" evidence="5">
    <location>
        <begin position="276"/>
        <end position="294"/>
    </location>
</feature>
<reference evidence="6 7" key="1">
    <citation type="journal article" date="2016" name="Nat. Commun.">
        <title>Thousands of microbial genomes shed light on interconnected biogeochemical processes in an aquifer system.</title>
        <authorList>
            <person name="Anantharaman K."/>
            <person name="Brown C.T."/>
            <person name="Hug L.A."/>
            <person name="Sharon I."/>
            <person name="Castelle C.J."/>
            <person name="Probst A.J."/>
            <person name="Thomas B.C."/>
            <person name="Singh A."/>
            <person name="Wilkins M.J."/>
            <person name="Karaoz U."/>
            <person name="Brodie E.L."/>
            <person name="Williams K.H."/>
            <person name="Hubbard S.S."/>
            <person name="Banfield J.F."/>
        </authorList>
    </citation>
    <scope>NUCLEOTIDE SEQUENCE [LARGE SCALE GENOMIC DNA]</scope>
</reference>
<dbReference type="InterPro" id="IPR050498">
    <property type="entry name" value="Ycf3"/>
</dbReference>
<feature type="transmembrane region" description="Helical" evidence="5">
    <location>
        <begin position="369"/>
        <end position="393"/>
    </location>
</feature>
<proteinExistence type="predicted"/>
<keyword evidence="2 3" id="KW-0802">TPR repeat</keyword>
<dbReference type="Pfam" id="PF13432">
    <property type="entry name" value="TPR_16"/>
    <property type="match status" value="1"/>
</dbReference>
<dbReference type="Proteomes" id="UP000176787">
    <property type="component" value="Unassembled WGS sequence"/>
</dbReference>
<feature type="transmembrane region" description="Helical" evidence="5">
    <location>
        <begin position="94"/>
        <end position="116"/>
    </location>
</feature>
<evidence type="ECO:0000256" key="5">
    <source>
        <dbReference type="SAM" id="Phobius"/>
    </source>
</evidence>
<dbReference type="SUPFAM" id="SSF48452">
    <property type="entry name" value="TPR-like"/>
    <property type="match status" value="1"/>
</dbReference>
<feature type="transmembrane region" description="Helical" evidence="5">
    <location>
        <begin position="405"/>
        <end position="423"/>
    </location>
</feature>
<feature type="transmembrane region" description="Helical" evidence="5">
    <location>
        <begin position="458"/>
        <end position="488"/>
    </location>
</feature>
<protein>
    <submittedName>
        <fullName evidence="6">Uncharacterized protein</fullName>
    </submittedName>
</protein>
<evidence type="ECO:0000313" key="7">
    <source>
        <dbReference type="Proteomes" id="UP000176787"/>
    </source>
</evidence>
<dbReference type="SMART" id="SM00386">
    <property type="entry name" value="HAT"/>
    <property type="match status" value="3"/>
</dbReference>
<feature type="transmembrane region" description="Helical" evidence="5">
    <location>
        <begin position="155"/>
        <end position="180"/>
    </location>
</feature>
<evidence type="ECO:0000313" key="6">
    <source>
        <dbReference type="EMBL" id="OGZ32395.1"/>
    </source>
</evidence>
<dbReference type="PANTHER" id="PTHR44858:SF1">
    <property type="entry name" value="UDP-N-ACETYLGLUCOSAMINE--PEPTIDE N-ACETYLGLUCOSAMINYLTRANSFERASE SPINDLY-RELATED"/>
    <property type="match status" value="1"/>
</dbReference>
<dbReference type="EMBL" id="MHMS01000008">
    <property type="protein sequence ID" value="OGZ32395.1"/>
    <property type="molecule type" value="Genomic_DNA"/>
</dbReference>
<keyword evidence="1" id="KW-0677">Repeat</keyword>
<dbReference type="Gene3D" id="1.25.40.10">
    <property type="entry name" value="Tetratricopeptide repeat domain"/>
    <property type="match status" value="1"/>
</dbReference>
<feature type="transmembrane region" description="Helical" evidence="5">
    <location>
        <begin position="66"/>
        <end position="82"/>
    </location>
</feature>
<evidence type="ECO:0000256" key="2">
    <source>
        <dbReference type="ARBA" id="ARBA00022803"/>
    </source>
</evidence>
<dbReference type="PROSITE" id="PS50005">
    <property type="entry name" value="TPR"/>
    <property type="match status" value="3"/>
</dbReference>
<feature type="transmembrane region" description="Helical" evidence="5">
    <location>
        <begin position="225"/>
        <end position="243"/>
    </location>
</feature>
<accession>A0A1G2F2X3</accession>
<dbReference type="SMART" id="SM00028">
    <property type="entry name" value="TPR"/>
    <property type="match status" value="4"/>
</dbReference>
<feature type="transmembrane region" description="Helical" evidence="5">
    <location>
        <begin position="200"/>
        <end position="218"/>
    </location>
</feature>
<feature type="transmembrane region" description="Helical" evidence="5">
    <location>
        <begin position="128"/>
        <end position="148"/>
    </location>
</feature>
<feature type="repeat" description="TPR" evidence="3">
    <location>
        <begin position="723"/>
        <end position="756"/>
    </location>
</feature>
<feature type="transmembrane region" description="Helical" evidence="5">
    <location>
        <begin position="37"/>
        <end position="54"/>
    </location>
</feature>
<keyword evidence="5" id="KW-0812">Transmembrane</keyword>
<keyword evidence="5" id="KW-1133">Transmembrane helix</keyword>
<evidence type="ECO:0000256" key="1">
    <source>
        <dbReference type="ARBA" id="ARBA00022737"/>
    </source>
</evidence>
<dbReference type="InterPro" id="IPR019734">
    <property type="entry name" value="TPR_rpt"/>
</dbReference>
<organism evidence="6 7">
    <name type="scientific">Candidatus Niyogibacteria bacterium RIFCSPLOWO2_12_FULL_41_13</name>
    <dbReference type="NCBI Taxonomy" id="1801726"/>
    <lineage>
        <taxon>Bacteria</taxon>
        <taxon>Candidatus Niyogiibacteriota</taxon>
    </lineage>
</organism>
<feature type="transmembrane region" description="Helical" evidence="5">
    <location>
        <begin position="429"/>
        <end position="446"/>
    </location>
</feature>
<dbReference type="Pfam" id="PF14559">
    <property type="entry name" value="TPR_19"/>
    <property type="match status" value="1"/>
</dbReference>
<dbReference type="InterPro" id="IPR011990">
    <property type="entry name" value="TPR-like_helical_dom_sf"/>
</dbReference>
<dbReference type="PANTHER" id="PTHR44858">
    <property type="entry name" value="TETRATRICOPEPTIDE REPEAT PROTEIN 6"/>
    <property type="match status" value="1"/>
</dbReference>
<dbReference type="STRING" id="1801726.A3H02_00570"/>
<dbReference type="InterPro" id="IPR003107">
    <property type="entry name" value="HAT"/>
</dbReference>
<feature type="repeat" description="TPR" evidence="3">
    <location>
        <begin position="621"/>
        <end position="654"/>
    </location>
</feature>
<name>A0A1G2F2X3_9BACT</name>
<feature type="repeat" description="TPR" evidence="3">
    <location>
        <begin position="689"/>
        <end position="722"/>
    </location>
</feature>
<feature type="compositionally biased region" description="Basic and acidic residues" evidence="4">
    <location>
        <begin position="780"/>
        <end position="801"/>
    </location>
</feature>
<evidence type="ECO:0000256" key="3">
    <source>
        <dbReference type="PROSITE-ProRule" id="PRU00339"/>
    </source>
</evidence>
<keyword evidence="5" id="KW-0472">Membrane</keyword>
<sequence>MSPLKKGRFFYPHLTEVVLLINIKIMDESKEFWADKLSYWLFLALGFLLPLWFLPFGFSPETNKAYFAYFILLFVFIFWLVGRIRQGRLEFSKNWIFISLFFLVGVYFVSAIFSFNDNLTLFGIGREGGNWLSIAFFALAAFLASEILNRSDRAFFWFLTLFISGILVFIFQALHGIFGFTVYPWSDYFPLSTSNLIGSWNNFGLFFSIIGLLALYFYEISNYLSFKFLFFIVYAVSLIVLFAVNFSLLWWLFGILLVILGVYIFIFRKEKFFRPLIGLGVILVLFFVITPNLASNLSSSVIGVNNIEVRPSYGATVDIFRQTVKENPILGFGPGTFLESWLRYKPQAINSTVFWNTRFENGASFFSTLALNAGFLGLIAVLGFIFAYFYSSFRFIHLIEINHDYLLPLISFLASFYFFVLMILYSPNFINLLLGFIFLGIFIGSASDKNMFPKSKIVLFQTSGLGFISSLVLVFLLILSVSGVYFLAQNYIGSLYFAKGLNLFNLKNDLSGAKFNIEKAFSLAKEPQYSRSLAQLNLIELNNFLSRTDIAPEQLRQNLQAILSKTIQNASNARGLDPNDSLNWLISGQVYESLLSLKIDQAAETARQIYQEAAKIFPTNPEFLLSLARLELQLGNLKESRDYLDRAISLKPDYSSAHFLYARLESQSGNTKEAILRAESAVFISPNDIGSLFQLGLLYYQDKQFDNAKTVFERLAGLAPNYSNGRYFLGLIYDREGATKKAIDEFEKISLLNPEDREIKDILSNLREGKKALSGISSPAERKDLPLEEKTETERDVKKKR</sequence>
<dbReference type="GO" id="GO:0006396">
    <property type="term" value="P:RNA processing"/>
    <property type="evidence" value="ECO:0007669"/>
    <property type="project" value="InterPro"/>
</dbReference>
<feature type="transmembrane region" description="Helical" evidence="5">
    <location>
        <begin position="249"/>
        <end position="267"/>
    </location>
</feature>